<evidence type="ECO:0000313" key="2">
    <source>
        <dbReference type="Proteomes" id="UP000654075"/>
    </source>
</evidence>
<comment type="caution">
    <text evidence="1">The sequence shown here is derived from an EMBL/GenBank/DDBJ whole genome shotgun (WGS) entry which is preliminary data.</text>
</comment>
<keyword evidence="2" id="KW-1185">Reference proteome</keyword>
<gene>
    <name evidence="1" type="ORF">PGLA1383_LOCUS55776</name>
</gene>
<name>A0A813HUP7_POLGL</name>
<proteinExistence type="predicted"/>
<dbReference type="OrthoDB" id="417750at2759"/>
<accession>A0A813HUP7</accession>
<dbReference type="EMBL" id="CAJNNV010032794">
    <property type="protein sequence ID" value="CAE8641051.1"/>
    <property type="molecule type" value="Genomic_DNA"/>
</dbReference>
<dbReference type="Proteomes" id="UP000654075">
    <property type="component" value="Unassembled WGS sequence"/>
</dbReference>
<evidence type="ECO:0000313" key="1">
    <source>
        <dbReference type="EMBL" id="CAE8641051.1"/>
    </source>
</evidence>
<dbReference type="AlphaFoldDB" id="A0A813HUP7"/>
<protein>
    <submittedName>
        <fullName evidence="1">Uncharacterized protein</fullName>
    </submittedName>
</protein>
<organism evidence="1 2">
    <name type="scientific">Polarella glacialis</name>
    <name type="common">Dinoflagellate</name>
    <dbReference type="NCBI Taxonomy" id="89957"/>
    <lineage>
        <taxon>Eukaryota</taxon>
        <taxon>Sar</taxon>
        <taxon>Alveolata</taxon>
        <taxon>Dinophyceae</taxon>
        <taxon>Suessiales</taxon>
        <taxon>Suessiaceae</taxon>
        <taxon>Polarella</taxon>
    </lineage>
</organism>
<sequence length="311" mass="34647">MLGSYIQGNDPQYLGVNGKNYYAKPWGNDSSNIQSILNGPAYWKRVYYRENIANRFAQDDIQAEKREAAALAAEVAMTGDEPAPMRRCVSESAITKKPPGPVPDGYAKIKESMAPFVQSQGKPKIRAMNVGEPLHFFNTLDNKYHMKAGGKNMSWNVSTQTHRSSKNEINWVLSNYFRTDSQSYECTALKSEPVQTDPELYGWFLDSLCHADLWLDFRRRTFVDGFHDDSASGYGLNLSFEQQLQLDLSLCSAKLSPVSPALLRLPIGWAIEDGLGAGELEKTGSVMEPIKAASEVQAAWMLEESFPQGLA</sequence>
<reference evidence="1" key="1">
    <citation type="submission" date="2021-02" db="EMBL/GenBank/DDBJ databases">
        <authorList>
            <person name="Dougan E. K."/>
            <person name="Rhodes N."/>
            <person name="Thang M."/>
            <person name="Chan C."/>
        </authorList>
    </citation>
    <scope>NUCLEOTIDE SEQUENCE</scope>
</reference>